<dbReference type="Proteomes" id="UP001500326">
    <property type="component" value="Unassembled WGS sequence"/>
</dbReference>
<organism evidence="2 3">
    <name type="scientific">Microbacterium pumilum</name>
    <dbReference type="NCBI Taxonomy" id="344165"/>
    <lineage>
        <taxon>Bacteria</taxon>
        <taxon>Bacillati</taxon>
        <taxon>Actinomycetota</taxon>
        <taxon>Actinomycetes</taxon>
        <taxon>Micrococcales</taxon>
        <taxon>Microbacteriaceae</taxon>
        <taxon>Microbacterium</taxon>
    </lineage>
</organism>
<evidence type="ECO:0000313" key="3">
    <source>
        <dbReference type="Proteomes" id="UP001500326"/>
    </source>
</evidence>
<feature type="signal peptide" evidence="1">
    <location>
        <begin position="1"/>
        <end position="22"/>
    </location>
</feature>
<protein>
    <submittedName>
        <fullName evidence="2">Uncharacterized protein</fullName>
    </submittedName>
</protein>
<name>A0ABP5EC27_9MICO</name>
<proteinExistence type="predicted"/>
<feature type="chain" id="PRO_5045949006" evidence="1">
    <location>
        <begin position="23"/>
        <end position="343"/>
    </location>
</feature>
<evidence type="ECO:0000313" key="2">
    <source>
        <dbReference type="EMBL" id="GAA1993847.1"/>
    </source>
</evidence>
<accession>A0ABP5EC27</accession>
<sequence>MLAAVSIALTSCTAAAPSAAPAAEPSATVSETASADPADSEVLSSYDWTSLTLPASSCDPEATGDITLVDGTGEVTVDEVTAYTVTAELPPDYGDLAGRPAAIIRYSCLLHDANGVGAFPIAVFTAGASGAELLGILDTSALGVSPSGSFLVPDAVSFVDGQILLTGNYLTDEDSRCCPSGVGWTSIAFVYGSLVASGVVATGEPPVTLPSRGARVDGDLIVYDPSVHVQQVADLEYLEGAPQDFRDFVWSEKQKLDGPGCEGVIRVSRLRLDGFAVGAEECAEPMGGADVLWSQRDGSWEVLLVHQNLPDCATLTAARFPAEMLGDSPMCLDDSYQEVPYSP</sequence>
<gene>
    <name evidence="2" type="ORF">GCM10009777_31810</name>
</gene>
<evidence type="ECO:0000256" key="1">
    <source>
        <dbReference type="SAM" id="SignalP"/>
    </source>
</evidence>
<keyword evidence="3" id="KW-1185">Reference proteome</keyword>
<dbReference type="EMBL" id="BAAAOH010000001">
    <property type="protein sequence ID" value="GAA1993847.1"/>
    <property type="molecule type" value="Genomic_DNA"/>
</dbReference>
<keyword evidence="1" id="KW-0732">Signal</keyword>
<comment type="caution">
    <text evidence="2">The sequence shown here is derived from an EMBL/GenBank/DDBJ whole genome shotgun (WGS) entry which is preliminary data.</text>
</comment>
<reference evidence="3" key="1">
    <citation type="journal article" date="2019" name="Int. J. Syst. Evol. Microbiol.">
        <title>The Global Catalogue of Microorganisms (GCM) 10K type strain sequencing project: providing services to taxonomists for standard genome sequencing and annotation.</title>
        <authorList>
            <consortium name="The Broad Institute Genomics Platform"/>
            <consortium name="The Broad Institute Genome Sequencing Center for Infectious Disease"/>
            <person name="Wu L."/>
            <person name="Ma J."/>
        </authorList>
    </citation>
    <scope>NUCLEOTIDE SEQUENCE [LARGE SCALE GENOMIC DNA]</scope>
    <source>
        <strain evidence="3">JCM 14902</strain>
    </source>
</reference>